<dbReference type="OrthoDB" id="9775266at2"/>
<name>A0A159Z4K9_9RHOB</name>
<evidence type="ECO:0000313" key="2">
    <source>
        <dbReference type="Proteomes" id="UP000076128"/>
    </source>
</evidence>
<sequence>MPIRPPEGPVYPPFKRRIPERLFYAVPALMWLLLAIRHCSLTLPSAANPALDAGGLWGESKSQGLNLFGPTGQQFLPPFTTIDCHPGTDRLLAAEAALAACAMAFPVVGKPDRGYQGWGVRLLNSTADLADYLSRQPDGARVMLQALIDMPGEAGIFYIRRPDAETGRIVSMAFVYPPHVIGDGRHSVAQLVVADPILRANAAIYRERCPEAWDAILAPDEFHCLTNARSARLGAVYRDAMDQVTPELEAVIDQISREIPDFYFGRFDIRFRSVAELQEGRGFRIVELNGAGAEMLHIWAGGGTLWNAWRALSRQYRALFAIGAAMRRRGHRPVGLIGMMRLQRQQERLRRTYPPSS</sequence>
<reference evidence="1 2" key="1">
    <citation type="submission" date="2015-09" db="EMBL/GenBank/DDBJ databases">
        <title>Complete genome sequence of Defluviimonas alba cai42t isolated from an oilfield in Xinjiang.</title>
        <authorList>
            <person name="Geng S."/>
            <person name="Pan X."/>
            <person name="Wu X."/>
        </authorList>
    </citation>
    <scope>NUCLEOTIDE SEQUENCE [LARGE SCALE GENOMIC DNA]</scope>
    <source>
        <strain evidence="2">cai42</strain>
    </source>
</reference>
<dbReference type="Proteomes" id="UP000076128">
    <property type="component" value="Chromosome"/>
</dbReference>
<proteinExistence type="predicted"/>
<dbReference type="SUPFAM" id="SSF56059">
    <property type="entry name" value="Glutathione synthetase ATP-binding domain-like"/>
    <property type="match status" value="1"/>
</dbReference>
<accession>A0A159Z4K9</accession>
<dbReference type="STRING" id="1335048.AKL17_2896"/>
<dbReference type="EMBL" id="CP012661">
    <property type="protein sequence ID" value="AMY70132.1"/>
    <property type="molecule type" value="Genomic_DNA"/>
</dbReference>
<protein>
    <recommendedName>
        <fullName evidence="3">ATP-grasp domain-containing protein</fullName>
    </recommendedName>
</protein>
<dbReference type="PATRIC" id="fig|1335048.3.peg.3012"/>
<organism evidence="1 2">
    <name type="scientific">Frigidibacter mobilis</name>
    <dbReference type="NCBI Taxonomy" id="1335048"/>
    <lineage>
        <taxon>Bacteria</taxon>
        <taxon>Pseudomonadati</taxon>
        <taxon>Pseudomonadota</taxon>
        <taxon>Alphaproteobacteria</taxon>
        <taxon>Rhodobacterales</taxon>
        <taxon>Paracoccaceae</taxon>
        <taxon>Frigidibacter</taxon>
    </lineage>
</organism>
<gene>
    <name evidence="1" type="ORF">AKL17_2896</name>
</gene>
<evidence type="ECO:0008006" key="3">
    <source>
        <dbReference type="Google" id="ProtNLM"/>
    </source>
</evidence>
<keyword evidence="2" id="KW-1185">Reference proteome</keyword>
<dbReference type="KEGG" id="daa:AKL17_2896"/>
<dbReference type="AlphaFoldDB" id="A0A159Z4K9"/>
<evidence type="ECO:0000313" key="1">
    <source>
        <dbReference type="EMBL" id="AMY70132.1"/>
    </source>
</evidence>